<keyword evidence="2" id="KW-1185">Reference proteome</keyword>
<protein>
    <submittedName>
        <fullName evidence="1">Uncharacterized protein</fullName>
    </submittedName>
</protein>
<evidence type="ECO:0000313" key="1">
    <source>
        <dbReference type="EMBL" id="CAI8019220.1"/>
    </source>
</evidence>
<reference evidence="1" key="1">
    <citation type="submission" date="2023-03" db="EMBL/GenBank/DDBJ databases">
        <authorList>
            <person name="Steffen K."/>
            <person name="Cardenas P."/>
        </authorList>
    </citation>
    <scope>NUCLEOTIDE SEQUENCE</scope>
</reference>
<dbReference type="EMBL" id="CASHTH010001733">
    <property type="protein sequence ID" value="CAI8019220.1"/>
    <property type="molecule type" value="Genomic_DNA"/>
</dbReference>
<sequence length="284" mass="30821">AGSQFCCSSLKHGLASALDFVASAGQAGEKVAHLLLDCGTGPQAQVGGHLLTYPAPNSLVGVEIWAIGGQVHQAQVQVGVGQVGSQRVAPMSWGIVPNHRQRFGVLRPQLTQEGNRQEGNRGGGVAVTFQFHQLHLSGFQTHRRVVARLLPTSRAGGVHQRRFTLQHPFGPQIRIRPKVSLVSEEYLGPSSSGRRRQGDVLPHKAFPPYRVCLDQPLLGTLQDKAQPVQVIQATTPAQRQPEAFLYQPAHRLPVPVGQIDASLRRQFLHRRLQLGLPLPVQCGG</sequence>
<evidence type="ECO:0000313" key="2">
    <source>
        <dbReference type="Proteomes" id="UP001174909"/>
    </source>
</evidence>
<feature type="non-terminal residue" evidence="1">
    <location>
        <position position="1"/>
    </location>
</feature>
<name>A0AA35RWT3_GEOBA</name>
<accession>A0AA35RWT3</accession>
<feature type="non-terminal residue" evidence="1">
    <location>
        <position position="284"/>
    </location>
</feature>
<proteinExistence type="predicted"/>
<dbReference type="AlphaFoldDB" id="A0AA35RWT3"/>
<comment type="caution">
    <text evidence="1">The sequence shown here is derived from an EMBL/GenBank/DDBJ whole genome shotgun (WGS) entry which is preliminary data.</text>
</comment>
<organism evidence="1 2">
    <name type="scientific">Geodia barretti</name>
    <name type="common">Barrett's horny sponge</name>
    <dbReference type="NCBI Taxonomy" id="519541"/>
    <lineage>
        <taxon>Eukaryota</taxon>
        <taxon>Metazoa</taxon>
        <taxon>Porifera</taxon>
        <taxon>Demospongiae</taxon>
        <taxon>Heteroscleromorpha</taxon>
        <taxon>Tetractinellida</taxon>
        <taxon>Astrophorina</taxon>
        <taxon>Geodiidae</taxon>
        <taxon>Geodia</taxon>
    </lineage>
</organism>
<gene>
    <name evidence="1" type="ORF">GBAR_LOCUS11576</name>
</gene>
<dbReference type="Proteomes" id="UP001174909">
    <property type="component" value="Unassembled WGS sequence"/>
</dbReference>